<comment type="caution">
    <text evidence="1">The sequence shown here is derived from an EMBL/GenBank/DDBJ whole genome shotgun (WGS) entry which is preliminary data.</text>
</comment>
<evidence type="ECO:0000313" key="1">
    <source>
        <dbReference type="EMBL" id="KAL2787544.1"/>
    </source>
</evidence>
<dbReference type="EMBL" id="JBFTWV010000094">
    <property type="protein sequence ID" value="KAL2787544.1"/>
    <property type="molecule type" value="Genomic_DNA"/>
</dbReference>
<name>A0ABR4FWD8_9EURO</name>
<accession>A0ABR4FWD8</accession>
<organism evidence="1 2">
    <name type="scientific">Aspergillus keveii</name>
    <dbReference type="NCBI Taxonomy" id="714993"/>
    <lineage>
        <taxon>Eukaryota</taxon>
        <taxon>Fungi</taxon>
        <taxon>Dikarya</taxon>
        <taxon>Ascomycota</taxon>
        <taxon>Pezizomycotina</taxon>
        <taxon>Eurotiomycetes</taxon>
        <taxon>Eurotiomycetidae</taxon>
        <taxon>Eurotiales</taxon>
        <taxon>Aspergillaceae</taxon>
        <taxon>Aspergillus</taxon>
        <taxon>Aspergillus subgen. Nidulantes</taxon>
    </lineage>
</organism>
<sequence>MAQTQGGASATVSASTHRISLEADNNHAKEGGQPPTAQMIMASSEMTVESISRWQIFAMESATPLVPVLARDPIARRCDPEESIYNPDPDLVFQLVENFLQTNHIKNPIFDIDMLWSQVRRFVHAGAQCEDGVVCLVGTMHRARPLRVKSQRDALPPRLPVSTESERPEKPVHHQAFATGARAQLVLYLAEIALRRIMNDALSSQYRRDSWYYTGAKWWATSTIDPSNGYGYFEYVTEYKQKLEDWYKLLPASVSFTRDPTQPVLDGLPGILRSHYIDILDVVYYRAVVWEPVTELSPRLSLPTTHPGWTPRIMTSMRSSTLISPK</sequence>
<reference evidence="1 2" key="1">
    <citation type="submission" date="2024-07" db="EMBL/GenBank/DDBJ databases">
        <title>Section-level genome sequencing and comparative genomics of Aspergillus sections Usti and Cavernicolus.</title>
        <authorList>
            <consortium name="Lawrence Berkeley National Laboratory"/>
            <person name="Nybo J.L."/>
            <person name="Vesth T.C."/>
            <person name="Theobald S."/>
            <person name="Frisvad J.C."/>
            <person name="Larsen T.O."/>
            <person name="Kjaerboelling I."/>
            <person name="Rothschild-Mancinelli K."/>
            <person name="Lyhne E.K."/>
            <person name="Kogle M.E."/>
            <person name="Barry K."/>
            <person name="Clum A."/>
            <person name="Na H."/>
            <person name="Ledsgaard L."/>
            <person name="Lin J."/>
            <person name="Lipzen A."/>
            <person name="Kuo A."/>
            <person name="Riley R."/>
            <person name="Mondo S."/>
            <person name="Labutti K."/>
            <person name="Haridas S."/>
            <person name="Pangalinan J."/>
            <person name="Salamov A.A."/>
            <person name="Simmons B.A."/>
            <person name="Magnuson J.K."/>
            <person name="Chen J."/>
            <person name="Drula E."/>
            <person name="Henrissat B."/>
            <person name="Wiebenga A."/>
            <person name="Lubbers R.J."/>
            <person name="Gomes A.C."/>
            <person name="Makela M.R."/>
            <person name="Stajich J."/>
            <person name="Grigoriev I.V."/>
            <person name="Mortensen U.H."/>
            <person name="De Vries R.P."/>
            <person name="Baker S.E."/>
            <person name="Andersen M.R."/>
        </authorList>
    </citation>
    <scope>NUCLEOTIDE SEQUENCE [LARGE SCALE GENOMIC DNA]</scope>
    <source>
        <strain evidence="1 2">CBS 209.92</strain>
    </source>
</reference>
<protein>
    <submittedName>
        <fullName evidence="1">Uncharacterized protein</fullName>
    </submittedName>
</protein>
<keyword evidence="2" id="KW-1185">Reference proteome</keyword>
<proteinExistence type="predicted"/>
<gene>
    <name evidence="1" type="ORF">BJX66DRAFT_341075</name>
</gene>
<dbReference type="Proteomes" id="UP001610563">
    <property type="component" value="Unassembled WGS sequence"/>
</dbReference>
<evidence type="ECO:0000313" key="2">
    <source>
        <dbReference type="Proteomes" id="UP001610563"/>
    </source>
</evidence>